<dbReference type="AlphaFoldDB" id="A0A382LTN7"/>
<gene>
    <name evidence="1" type="ORF">METZ01_LOCUS291541</name>
</gene>
<sequence length="148" mass="16364">MRVLLMTAMMLCACLSVPGCTGADEEFVCDMPDGADSVTLTQFDFFECEFTGTDWTHLSIEMTSTGDSPVHIFTVKSSAYDNWMNCGHSFANMEFSELNSTGASIEGEFAENWKGRDGFYVLFDHPNSCDEEDSSTPLVEISFKVVAK</sequence>
<protein>
    <submittedName>
        <fullName evidence="1">Uncharacterized protein</fullName>
    </submittedName>
</protein>
<organism evidence="1">
    <name type="scientific">marine metagenome</name>
    <dbReference type="NCBI Taxonomy" id="408172"/>
    <lineage>
        <taxon>unclassified sequences</taxon>
        <taxon>metagenomes</taxon>
        <taxon>ecological metagenomes</taxon>
    </lineage>
</organism>
<evidence type="ECO:0000313" key="1">
    <source>
        <dbReference type="EMBL" id="SVC38687.1"/>
    </source>
</evidence>
<name>A0A382LTN7_9ZZZZ</name>
<reference evidence="1" key="1">
    <citation type="submission" date="2018-05" db="EMBL/GenBank/DDBJ databases">
        <authorList>
            <person name="Lanie J.A."/>
            <person name="Ng W.-L."/>
            <person name="Kazmierczak K.M."/>
            <person name="Andrzejewski T.M."/>
            <person name="Davidsen T.M."/>
            <person name="Wayne K.J."/>
            <person name="Tettelin H."/>
            <person name="Glass J.I."/>
            <person name="Rusch D."/>
            <person name="Podicherti R."/>
            <person name="Tsui H.-C.T."/>
            <person name="Winkler M.E."/>
        </authorList>
    </citation>
    <scope>NUCLEOTIDE SEQUENCE</scope>
</reference>
<proteinExistence type="predicted"/>
<dbReference type="EMBL" id="UINC01088456">
    <property type="protein sequence ID" value="SVC38687.1"/>
    <property type="molecule type" value="Genomic_DNA"/>
</dbReference>
<accession>A0A382LTN7</accession>